<feature type="transmembrane region" description="Helical" evidence="1">
    <location>
        <begin position="23"/>
        <end position="47"/>
    </location>
</feature>
<keyword evidence="1" id="KW-0472">Membrane</keyword>
<evidence type="ECO:0000313" key="2">
    <source>
        <dbReference type="EMBL" id="VDO07301.1"/>
    </source>
</evidence>
<proteinExistence type="predicted"/>
<dbReference type="Proteomes" id="UP000268014">
    <property type="component" value="Unassembled WGS sequence"/>
</dbReference>
<accession>A0A3P7SI25</accession>
<organism evidence="2 3">
    <name type="scientific">Haemonchus placei</name>
    <name type="common">Barber's pole worm</name>
    <dbReference type="NCBI Taxonomy" id="6290"/>
    <lineage>
        <taxon>Eukaryota</taxon>
        <taxon>Metazoa</taxon>
        <taxon>Ecdysozoa</taxon>
        <taxon>Nematoda</taxon>
        <taxon>Chromadorea</taxon>
        <taxon>Rhabditida</taxon>
        <taxon>Rhabditina</taxon>
        <taxon>Rhabditomorpha</taxon>
        <taxon>Strongyloidea</taxon>
        <taxon>Trichostrongylidae</taxon>
        <taxon>Haemonchus</taxon>
    </lineage>
</organism>
<name>A0A3P7SI25_HAEPC</name>
<keyword evidence="3" id="KW-1185">Reference proteome</keyword>
<reference evidence="2 3" key="1">
    <citation type="submission" date="2018-11" db="EMBL/GenBank/DDBJ databases">
        <authorList>
            <consortium name="Pathogen Informatics"/>
        </authorList>
    </citation>
    <scope>NUCLEOTIDE SEQUENCE [LARGE SCALE GENOMIC DNA]</scope>
    <source>
        <strain evidence="2 3">MHpl1</strain>
    </source>
</reference>
<protein>
    <submittedName>
        <fullName evidence="2">Uncharacterized protein</fullName>
    </submittedName>
</protein>
<dbReference type="AlphaFoldDB" id="A0A3P7SI25"/>
<evidence type="ECO:0000256" key="1">
    <source>
        <dbReference type="SAM" id="Phobius"/>
    </source>
</evidence>
<gene>
    <name evidence="2" type="ORF">HPLM_LOCUS981</name>
</gene>
<evidence type="ECO:0000313" key="3">
    <source>
        <dbReference type="Proteomes" id="UP000268014"/>
    </source>
</evidence>
<sequence length="108" mass="12153">MKYDDTFNIVCCSTSETYPEIEYVVYSVPWFFIVYGNLHIFGLTSLFRGDLQSSFSPCFEMDLDSLRNATQFATISAKTRKKGELEVDSGSCDAVNHSWCSPSSSSFP</sequence>
<dbReference type="EMBL" id="UZAF01001063">
    <property type="protein sequence ID" value="VDO07301.1"/>
    <property type="molecule type" value="Genomic_DNA"/>
</dbReference>
<keyword evidence="1" id="KW-0812">Transmembrane</keyword>
<keyword evidence="1" id="KW-1133">Transmembrane helix</keyword>